<organism evidence="1 2">
    <name type="scientific">Pristionchus entomophagus</name>
    <dbReference type="NCBI Taxonomy" id="358040"/>
    <lineage>
        <taxon>Eukaryota</taxon>
        <taxon>Metazoa</taxon>
        <taxon>Ecdysozoa</taxon>
        <taxon>Nematoda</taxon>
        <taxon>Chromadorea</taxon>
        <taxon>Rhabditida</taxon>
        <taxon>Rhabditina</taxon>
        <taxon>Diplogasteromorpha</taxon>
        <taxon>Diplogasteroidea</taxon>
        <taxon>Neodiplogasteridae</taxon>
        <taxon>Pristionchus</taxon>
    </lineage>
</organism>
<sequence length="76" mass="8712">FMMAVIFRALENTSMIDQNNLEEVMRLMQFIEQNITRDCESLHDDGNDHPATPTFASLLVPKIILLKNPTVLCSLY</sequence>
<evidence type="ECO:0008006" key="3">
    <source>
        <dbReference type="Google" id="ProtNLM"/>
    </source>
</evidence>
<gene>
    <name evidence="1" type="ORF">PENTCL1PPCAC_9910</name>
</gene>
<feature type="non-terminal residue" evidence="1">
    <location>
        <position position="1"/>
    </location>
</feature>
<accession>A0AAV5T5Y3</accession>
<dbReference type="Proteomes" id="UP001432027">
    <property type="component" value="Unassembled WGS sequence"/>
</dbReference>
<evidence type="ECO:0000313" key="2">
    <source>
        <dbReference type="Proteomes" id="UP001432027"/>
    </source>
</evidence>
<dbReference type="EMBL" id="BTSX01000003">
    <property type="protein sequence ID" value="GMS87735.1"/>
    <property type="molecule type" value="Genomic_DNA"/>
</dbReference>
<feature type="non-terminal residue" evidence="1">
    <location>
        <position position="76"/>
    </location>
</feature>
<protein>
    <recommendedName>
        <fullName evidence="3">Nuclear receptor</fullName>
    </recommendedName>
</protein>
<keyword evidence="2" id="KW-1185">Reference proteome</keyword>
<proteinExistence type="predicted"/>
<name>A0AAV5T5Y3_9BILA</name>
<comment type="caution">
    <text evidence="1">The sequence shown here is derived from an EMBL/GenBank/DDBJ whole genome shotgun (WGS) entry which is preliminary data.</text>
</comment>
<dbReference type="AlphaFoldDB" id="A0AAV5T5Y3"/>
<evidence type="ECO:0000313" key="1">
    <source>
        <dbReference type="EMBL" id="GMS87735.1"/>
    </source>
</evidence>
<reference evidence="1" key="1">
    <citation type="submission" date="2023-10" db="EMBL/GenBank/DDBJ databases">
        <title>Genome assembly of Pristionchus species.</title>
        <authorList>
            <person name="Yoshida K."/>
            <person name="Sommer R.J."/>
        </authorList>
    </citation>
    <scope>NUCLEOTIDE SEQUENCE</scope>
    <source>
        <strain evidence="1">RS0144</strain>
    </source>
</reference>